<name>A0A849BD85_9BURK</name>
<keyword evidence="1" id="KW-0175">Coiled coil</keyword>
<sequence length="84" mass="9562">EADRRFIAEARTALPALIARIRELEQENAALRTIAERYRFLRDTAIQVQSYKMGNPNWLFGGMELRGPTFDAAIDTARKEKGHG</sequence>
<dbReference type="EMBL" id="JABEMD010000023">
    <property type="protein sequence ID" value="NNH12064.1"/>
    <property type="molecule type" value="Genomic_DNA"/>
</dbReference>
<dbReference type="AlphaFoldDB" id="A0A849BD85"/>
<gene>
    <name evidence="2" type="ORF">HLB16_14400</name>
</gene>
<accession>A0A849BD85</accession>
<organism evidence="2 3">
    <name type="scientific">Cupriavidus gilardii</name>
    <dbReference type="NCBI Taxonomy" id="82541"/>
    <lineage>
        <taxon>Bacteria</taxon>
        <taxon>Pseudomonadati</taxon>
        <taxon>Pseudomonadota</taxon>
        <taxon>Betaproteobacteria</taxon>
        <taxon>Burkholderiales</taxon>
        <taxon>Burkholderiaceae</taxon>
        <taxon>Cupriavidus</taxon>
    </lineage>
</organism>
<comment type="caution">
    <text evidence="2">The sequence shown here is derived from an EMBL/GenBank/DDBJ whole genome shotgun (WGS) entry which is preliminary data.</text>
</comment>
<evidence type="ECO:0000313" key="3">
    <source>
        <dbReference type="Proteomes" id="UP000542973"/>
    </source>
</evidence>
<evidence type="ECO:0000256" key="1">
    <source>
        <dbReference type="SAM" id="Coils"/>
    </source>
</evidence>
<dbReference type="Proteomes" id="UP000542973">
    <property type="component" value="Unassembled WGS sequence"/>
</dbReference>
<reference evidence="2 3" key="1">
    <citation type="submission" date="2020-05" db="EMBL/GenBank/DDBJ databases">
        <title>MicrobeNet Type strains.</title>
        <authorList>
            <person name="Nicholson A.C."/>
        </authorList>
    </citation>
    <scope>NUCLEOTIDE SEQUENCE [LARGE SCALE GENOMIC DNA]</scope>
    <source>
        <strain evidence="2 3">ATCC 700815</strain>
    </source>
</reference>
<evidence type="ECO:0000313" key="2">
    <source>
        <dbReference type="EMBL" id="NNH12064.1"/>
    </source>
</evidence>
<proteinExistence type="predicted"/>
<dbReference type="RefSeq" id="WP_170265912.1">
    <property type="nucleotide sequence ID" value="NZ_JABEMD010000023.1"/>
</dbReference>
<feature type="coiled-coil region" evidence="1">
    <location>
        <begin position="7"/>
        <end position="41"/>
    </location>
</feature>
<feature type="non-terminal residue" evidence="2">
    <location>
        <position position="1"/>
    </location>
</feature>
<protein>
    <submittedName>
        <fullName evidence="2">Uncharacterized protein</fullName>
    </submittedName>
</protein>